<reference evidence="3 4" key="1">
    <citation type="submission" date="2019-03" db="EMBL/GenBank/DDBJ databases">
        <title>Genomic Encyclopedia of Type Strains, Phase IV (KMG-IV): sequencing the most valuable type-strain genomes for metagenomic binning, comparative biology and taxonomic classification.</title>
        <authorList>
            <person name="Goeker M."/>
        </authorList>
    </citation>
    <scope>NUCLEOTIDE SEQUENCE [LARGE SCALE GENOMIC DNA]</scope>
    <source>
        <strain evidence="3 4">DSM 100059</strain>
    </source>
</reference>
<evidence type="ECO:0000256" key="1">
    <source>
        <dbReference type="ARBA" id="ARBA00022801"/>
    </source>
</evidence>
<dbReference type="InterPro" id="IPR050300">
    <property type="entry name" value="GDXG_lipolytic_enzyme"/>
</dbReference>
<dbReference type="PANTHER" id="PTHR48081">
    <property type="entry name" value="AB HYDROLASE SUPERFAMILY PROTEIN C4A8.06C"/>
    <property type="match status" value="1"/>
</dbReference>
<dbReference type="InterPro" id="IPR049492">
    <property type="entry name" value="BD-FAE-like_dom"/>
</dbReference>
<sequence>MYSHAQTVVPLYPDGIPNAKTAPDQEQTDPKAGHLRILHVSHPTLTIYRPATGKGTGTAIVICPGGGYVALAAAHEGSEVAQRLADSGMVALVLKYRLPDDAIMTDKTIGPLQDAQRAIQYVREHAGELGIDPHKVGIMGFSAGGHLASTAGTHFDHSYIANPGHISLRPDFMVLGYPVISFSDSTGHRGSRDNLLGPNPAADSIRKYSNELQVTRHTPPTFLVHAKDDNVVPVANTVDFAAALQAHHVPVEVYYYDRGGHGFGLHNPTSEVDWLAIALQWLHGRGF</sequence>
<organism evidence="3 4">
    <name type="scientific">Dinghuibacter silviterrae</name>
    <dbReference type="NCBI Taxonomy" id="1539049"/>
    <lineage>
        <taxon>Bacteria</taxon>
        <taxon>Pseudomonadati</taxon>
        <taxon>Bacteroidota</taxon>
        <taxon>Chitinophagia</taxon>
        <taxon>Chitinophagales</taxon>
        <taxon>Chitinophagaceae</taxon>
        <taxon>Dinghuibacter</taxon>
    </lineage>
</organism>
<evidence type="ECO:0000313" key="4">
    <source>
        <dbReference type="Proteomes" id="UP000294498"/>
    </source>
</evidence>
<dbReference type="Pfam" id="PF20434">
    <property type="entry name" value="BD-FAE"/>
    <property type="match status" value="1"/>
</dbReference>
<dbReference type="Gene3D" id="3.40.50.1820">
    <property type="entry name" value="alpha/beta hydrolase"/>
    <property type="match status" value="1"/>
</dbReference>
<protein>
    <submittedName>
        <fullName evidence="3">Acetyl esterase/lipase</fullName>
    </submittedName>
</protein>
<keyword evidence="1" id="KW-0378">Hydrolase</keyword>
<keyword evidence="4" id="KW-1185">Reference proteome</keyword>
<dbReference type="EMBL" id="SODV01000002">
    <property type="protein sequence ID" value="TDW96100.1"/>
    <property type="molecule type" value="Genomic_DNA"/>
</dbReference>
<evidence type="ECO:0000259" key="2">
    <source>
        <dbReference type="Pfam" id="PF20434"/>
    </source>
</evidence>
<dbReference type="InterPro" id="IPR029058">
    <property type="entry name" value="AB_hydrolase_fold"/>
</dbReference>
<proteinExistence type="predicted"/>
<dbReference type="Proteomes" id="UP000294498">
    <property type="component" value="Unassembled WGS sequence"/>
</dbReference>
<dbReference type="PANTHER" id="PTHR48081:SF6">
    <property type="entry name" value="PEPTIDASE S9 PROLYL OLIGOPEPTIDASE CATALYTIC DOMAIN-CONTAINING PROTEIN"/>
    <property type="match status" value="1"/>
</dbReference>
<accession>A0A4R8DGL1</accession>
<dbReference type="SUPFAM" id="SSF53474">
    <property type="entry name" value="alpha/beta-Hydrolases"/>
    <property type="match status" value="1"/>
</dbReference>
<comment type="caution">
    <text evidence="3">The sequence shown here is derived from an EMBL/GenBank/DDBJ whole genome shotgun (WGS) entry which is preliminary data.</text>
</comment>
<gene>
    <name evidence="3" type="ORF">EDB95_3923</name>
</gene>
<name>A0A4R8DGL1_9BACT</name>
<evidence type="ECO:0000313" key="3">
    <source>
        <dbReference type="EMBL" id="TDW96100.1"/>
    </source>
</evidence>
<dbReference type="GO" id="GO:0016787">
    <property type="term" value="F:hydrolase activity"/>
    <property type="evidence" value="ECO:0007669"/>
    <property type="project" value="UniProtKB-KW"/>
</dbReference>
<feature type="domain" description="BD-FAE-like" evidence="2">
    <location>
        <begin position="45"/>
        <end position="244"/>
    </location>
</feature>
<dbReference type="AlphaFoldDB" id="A0A4R8DGL1"/>